<evidence type="ECO:0000259" key="3">
    <source>
        <dbReference type="PROSITE" id="PS50878"/>
    </source>
</evidence>
<comment type="caution">
    <text evidence="4">The sequence shown here is derived from an EMBL/GenBank/DDBJ whole genome shotgun (WGS) entry which is preliminary data.</text>
</comment>
<dbReference type="Gene3D" id="3.10.10.10">
    <property type="entry name" value="HIV Type 1 Reverse Transcriptase, subunit A, domain 1"/>
    <property type="match status" value="1"/>
</dbReference>
<feature type="compositionally biased region" description="Basic and acidic residues" evidence="2">
    <location>
        <begin position="10"/>
        <end position="28"/>
    </location>
</feature>
<dbReference type="PANTHER" id="PTHR33050">
    <property type="entry name" value="REVERSE TRANSCRIPTASE DOMAIN-CONTAINING PROTEIN"/>
    <property type="match status" value="1"/>
</dbReference>
<dbReference type="InterPro" id="IPR010998">
    <property type="entry name" value="Integrase_recombinase_N"/>
</dbReference>
<evidence type="ECO:0000313" key="5">
    <source>
        <dbReference type="Proteomes" id="UP001249851"/>
    </source>
</evidence>
<protein>
    <submittedName>
        <fullName evidence="4">Transposon Tf2-8 polyprotein</fullName>
    </submittedName>
</protein>
<reference evidence="4" key="2">
    <citation type="journal article" date="2023" name="Science">
        <title>Genomic signatures of disease resistance in endangered staghorn corals.</title>
        <authorList>
            <person name="Vollmer S.V."/>
            <person name="Selwyn J.D."/>
            <person name="Despard B.A."/>
            <person name="Roesel C.L."/>
        </authorList>
    </citation>
    <scope>NUCLEOTIDE SEQUENCE</scope>
    <source>
        <strain evidence="4">K2</strain>
    </source>
</reference>
<keyword evidence="5" id="KW-1185">Reference proteome</keyword>
<feature type="region of interest" description="Disordered" evidence="2">
    <location>
        <begin position="82"/>
        <end position="112"/>
    </location>
</feature>
<dbReference type="SUPFAM" id="SSF56672">
    <property type="entry name" value="DNA/RNA polymerases"/>
    <property type="match status" value="1"/>
</dbReference>
<feature type="compositionally biased region" description="Basic and acidic residues" evidence="2">
    <location>
        <begin position="365"/>
        <end position="377"/>
    </location>
</feature>
<proteinExistence type="predicted"/>
<dbReference type="Pfam" id="PF00078">
    <property type="entry name" value="RVT_1"/>
    <property type="match status" value="1"/>
</dbReference>
<evidence type="ECO:0000256" key="2">
    <source>
        <dbReference type="SAM" id="MobiDB-lite"/>
    </source>
</evidence>
<reference evidence="4" key="1">
    <citation type="journal article" date="2023" name="G3 (Bethesda)">
        <title>Whole genome assembly and annotation of the endangered Caribbean coral Acropora cervicornis.</title>
        <authorList>
            <person name="Selwyn J.D."/>
            <person name="Vollmer S.V."/>
        </authorList>
    </citation>
    <scope>NUCLEOTIDE SEQUENCE</scope>
    <source>
        <strain evidence="4">K2</strain>
    </source>
</reference>
<feature type="region of interest" description="Disordered" evidence="2">
    <location>
        <begin position="945"/>
        <end position="1012"/>
    </location>
</feature>
<dbReference type="Proteomes" id="UP001249851">
    <property type="component" value="Unassembled WGS sequence"/>
</dbReference>
<feature type="region of interest" description="Disordered" evidence="2">
    <location>
        <begin position="325"/>
        <end position="344"/>
    </location>
</feature>
<dbReference type="GO" id="GO:0003677">
    <property type="term" value="F:DNA binding"/>
    <property type="evidence" value="ECO:0007669"/>
    <property type="project" value="UniProtKB-KW"/>
</dbReference>
<sequence length="1159" mass="130223">MPPKLAGKRQFADEDGNPKRSKETHQINEEELLKEDETPTDEPSRSEIANDSLEKSLVNLNNNMMTVVDSLGSMSKALERFADCPRPSKRQKREELSDSDTNSNDEANHSDVDSAGLLYDAEDKGGNDNNDCLTQDTKDDLMDSIASDLNADEHTGKDVSDKLAKLVNKRWSEKLTSDKLSEKLKKYPRPGNLQNLRVPKVNPEIWANMNHTGKRVDLRAANTQNIVSKVGSILAKCTDTLLTARNKKQSKEMNLDELIGSHTDALALLGHAQHELSMKRRDAIRPSLNKDYTGLCSQNVPTTSLLFGDDLQQQLNTIKASNKITQASASGAKSQRSTYKSTSNDKLEAKAFRSVLQAFISSPKPLEKSGREGKKPEVPPLQEKGGGQELNANNTGLIKRLQVSNFETNLDNLKLYLSQQVESFHAGKIRTCYSMWQELTSDPEILDTVKGLNTDFIANPWQGKVPSQNKFSLGQSKIIESEINKLLVKGVIIPTTHEPGEFISTIFLRPKPDGTHRMILNLKKLNESVVYRHFKMDTLWTVVRMMKPNCYMASIDIKDAYYSVPVADSDKKYLKFEWHDTLYKFSCFPNGLALCPRKFTKLLKPVYCYLRKNGHLSSGYIDDSYLQGDGFSDCLTNVVDTIKLFDTLGFIIHPDKSVFIPTQVLTFLGFILDSRNMTICLTPEKQVKLVNACQNVLSESTPSVRTVAQLLGLMISSFPGVMYGPLHYRRLDMDKTRALGHSRDFERTMEISSLALEDIQWWIVNIPSSNYVISHGDPQITLYTDASTTGWGCDLEGTPTGGCWSSAEAQNHINYLEMLAIKLALESFEEQVKQKHVKLMVDNMTALTILNNMGTSRSWKLNELNKDIWDWCIVRGIWLTAVHIPGVNNSIADRESRLNRREIEWTLNQELFDAGINRLLVHPDIDLFASRLNYRLKPYVSFKPDPGALAHDNEDPPKDPSRPGNRTSGSSFLAHPSLVASPHEDVDKGTSSNTQQKEHTDTSSGPQSCSPPIKTDVVAPLPFIREHLQSQGISSSAAHIIMQSWRTSTRVQYRSYIKKWTAYCCKWKIDPVSPPIASGVNFLAELYNQGLSYSALNTARNALSRIISLQGNFSFSNHPLVSRFLKGTFTIRPAMPKYNEVWDVNEVLKHLQTLQPLNE</sequence>
<feature type="domain" description="Reverse transcriptase" evidence="3">
    <location>
        <begin position="490"/>
        <end position="672"/>
    </location>
</feature>
<organism evidence="4 5">
    <name type="scientific">Acropora cervicornis</name>
    <name type="common">Staghorn coral</name>
    <dbReference type="NCBI Taxonomy" id="6130"/>
    <lineage>
        <taxon>Eukaryota</taxon>
        <taxon>Metazoa</taxon>
        <taxon>Cnidaria</taxon>
        <taxon>Anthozoa</taxon>
        <taxon>Hexacorallia</taxon>
        <taxon>Scleractinia</taxon>
        <taxon>Astrocoeniina</taxon>
        <taxon>Acroporidae</taxon>
        <taxon>Acropora</taxon>
    </lineage>
</organism>
<feature type="region of interest" description="Disordered" evidence="2">
    <location>
        <begin position="363"/>
        <end position="393"/>
    </location>
</feature>
<evidence type="ECO:0000256" key="1">
    <source>
        <dbReference type="ARBA" id="ARBA00023125"/>
    </source>
</evidence>
<evidence type="ECO:0000313" key="4">
    <source>
        <dbReference type="EMBL" id="KAK2555240.1"/>
    </source>
</evidence>
<gene>
    <name evidence="4" type="ORF">P5673_023223</name>
</gene>
<feature type="compositionally biased region" description="Polar residues" evidence="2">
    <location>
        <begin position="325"/>
        <end position="342"/>
    </location>
</feature>
<feature type="region of interest" description="Disordered" evidence="2">
    <location>
        <begin position="1"/>
        <end position="52"/>
    </location>
</feature>
<dbReference type="InterPro" id="IPR000477">
    <property type="entry name" value="RT_dom"/>
</dbReference>
<dbReference type="InterPro" id="IPR043502">
    <property type="entry name" value="DNA/RNA_pol_sf"/>
</dbReference>
<dbReference type="PROSITE" id="PS50878">
    <property type="entry name" value="RT_POL"/>
    <property type="match status" value="1"/>
</dbReference>
<dbReference type="InterPro" id="IPR043128">
    <property type="entry name" value="Rev_trsase/Diguanyl_cyclase"/>
</dbReference>
<dbReference type="CDD" id="cd03714">
    <property type="entry name" value="RT_DIRS1"/>
    <property type="match status" value="1"/>
</dbReference>
<dbReference type="SUPFAM" id="SSF47823">
    <property type="entry name" value="lambda integrase-like, N-terminal domain"/>
    <property type="match status" value="1"/>
</dbReference>
<feature type="compositionally biased region" description="Basic and acidic residues" evidence="2">
    <location>
        <begin position="951"/>
        <end position="961"/>
    </location>
</feature>
<dbReference type="CDD" id="cd09275">
    <property type="entry name" value="RNase_HI_RT_DIRS1"/>
    <property type="match status" value="1"/>
</dbReference>
<dbReference type="PANTHER" id="PTHR33050:SF7">
    <property type="entry name" value="RIBONUCLEASE H"/>
    <property type="match status" value="1"/>
</dbReference>
<dbReference type="AlphaFoldDB" id="A0AAD9Q5R4"/>
<feature type="compositionally biased region" description="Acidic residues" evidence="2">
    <location>
        <begin position="29"/>
        <end position="40"/>
    </location>
</feature>
<dbReference type="EMBL" id="JARQWQ010000064">
    <property type="protein sequence ID" value="KAK2555240.1"/>
    <property type="molecule type" value="Genomic_DNA"/>
</dbReference>
<dbReference type="InterPro" id="IPR052055">
    <property type="entry name" value="Hepadnavirus_pol/RT"/>
</dbReference>
<keyword evidence="1" id="KW-0238">DNA-binding</keyword>
<name>A0AAD9Q5R4_ACRCE</name>
<dbReference type="Gene3D" id="3.30.70.270">
    <property type="match status" value="1"/>
</dbReference>
<dbReference type="Gene3D" id="1.10.150.130">
    <property type="match status" value="1"/>
</dbReference>
<accession>A0AAD9Q5R4</accession>